<feature type="compositionally biased region" description="Acidic residues" evidence="1">
    <location>
        <begin position="280"/>
        <end position="307"/>
    </location>
</feature>
<evidence type="ECO:0000256" key="1">
    <source>
        <dbReference type="SAM" id="MobiDB-lite"/>
    </source>
</evidence>
<proteinExistence type="predicted"/>
<protein>
    <submittedName>
        <fullName evidence="2">Uncharacterized protein</fullName>
    </submittedName>
</protein>
<accession>A0A388L643</accession>
<dbReference type="Gramene" id="GBG77767">
    <property type="protein sequence ID" value="GBG77767"/>
    <property type="gene ID" value="CBR_g24214"/>
</dbReference>
<feature type="compositionally biased region" description="Low complexity" evidence="1">
    <location>
        <begin position="413"/>
        <end position="426"/>
    </location>
</feature>
<reference evidence="2 3" key="1">
    <citation type="journal article" date="2018" name="Cell">
        <title>The Chara Genome: Secondary Complexity and Implications for Plant Terrestrialization.</title>
        <authorList>
            <person name="Nishiyama T."/>
            <person name="Sakayama H."/>
            <person name="Vries J.D."/>
            <person name="Buschmann H."/>
            <person name="Saint-Marcoux D."/>
            <person name="Ullrich K.K."/>
            <person name="Haas F.B."/>
            <person name="Vanderstraeten L."/>
            <person name="Becker D."/>
            <person name="Lang D."/>
            <person name="Vosolsobe S."/>
            <person name="Rombauts S."/>
            <person name="Wilhelmsson P.K.I."/>
            <person name="Janitza P."/>
            <person name="Kern R."/>
            <person name="Heyl A."/>
            <person name="Rumpler F."/>
            <person name="Villalobos L.I.A.C."/>
            <person name="Clay J.M."/>
            <person name="Skokan R."/>
            <person name="Toyoda A."/>
            <person name="Suzuki Y."/>
            <person name="Kagoshima H."/>
            <person name="Schijlen E."/>
            <person name="Tajeshwar N."/>
            <person name="Catarino B."/>
            <person name="Hetherington A.J."/>
            <person name="Saltykova A."/>
            <person name="Bonnot C."/>
            <person name="Breuninger H."/>
            <person name="Symeonidi A."/>
            <person name="Radhakrishnan G.V."/>
            <person name="Van Nieuwerburgh F."/>
            <person name="Deforce D."/>
            <person name="Chang C."/>
            <person name="Karol K.G."/>
            <person name="Hedrich R."/>
            <person name="Ulvskov P."/>
            <person name="Glockner G."/>
            <person name="Delwiche C.F."/>
            <person name="Petrasek J."/>
            <person name="Van de Peer Y."/>
            <person name="Friml J."/>
            <person name="Beilby M."/>
            <person name="Dolan L."/>
            <person name="Kohara Y."/>
            <person name="Sugano S."/>
            <person name="Fujiyama A."/>
            <person name="Delaux P.-M."/>
            <person name="Quint M."/>
            <person name="TheiBen G."/>
            <person name="Hagemann M."/>
            <person name="Harholt J."/>
            <person name="Dunand C."/>
            <person name="Zachgo S."/>
            <person name="Langdale J."/>
            <person name="Maumus F."/>
            <person name="Straeten D.V.D."/>
            <person name="Gould S.B."/>
            <person name="Rensing S.A."/>
        </authorList>
    </citation>
    <scope>NUCLEOTIDE SEQUENCE [LARGE SCALE GENOMIC DNA]</scope>
    <source>
        <strain evidence="2 3">S276</strain>
    </source>
</reference>
<gene>
    <name evidence="2" type="ORF">CBR_g24214</name>
</gene>
<name>A0A388L643_CHABU</name>
<dbReference type="EMBL" id="BFEA01000276">
    <property type="protein sequence ID" value="GBG77767.1"/>
    <property type="molecule type" value="Genomic_DNA"/>
</dbReference>
<feature type="region of interest" description="Disordered" evidence="1">
    <location>
        <begin position="280"/>
        <end position="444"/>
    </location>
</feature>
<feature type="compositionally biased region" description="Basic and acidic residues" evidence="1">
    <location>
        <begin position="383"/>
        <end position="394"/>
    </location>
</feature>
<evidence type="ECO:0000313" key="3">
    <source>
        <dbReference type="Proteomes" id="UP000265515"/>
    </source>
</evidence>
<evidence type="ECO:0000313" key="2">
    <source>
        <dbReference type="EMBL" id="GBG77767.1"/>
    </source>
</evidence>
<organism evidence="2 3">
    <name type="scientific">Chara braunii</name>
    <name type="common">Braun's stonewort</name>
    <dbReference type="NCBI Taxonomy" id="69332"/>
    <lineage>
        <taxon>Eukaryota</taxon>
        <taxon>Viridiplantae</taxon>
        <taxon>Streptophyta</taxon>
        <taxon>Charophyceae</taxon>
        <taxon>Charales</taxon>
        <taxon>Characeae</taxon>
        <taxon>Chara</taxon>
    </lineage>
</organism>
<keyword evidence="3" id="KW-1185">Reference proteome</keyword>
<feature type="compositionally biased region" description="Basic and acidic residues" evidence="1">
    <location>
        <begin position="347"/>
        <end position="363"/>
    </location>
</feature>
<sequence>MSFLTERALRDHMLAPGGDISAMRQVHHPRFSLDLLRFTQFFSTTGVYAIAEFRFAANRQALVLAEASAYRLLSAPGVSHMSTVVVFSGDISSIDPLWHTTVRAELRKRGQQLAVEVNQWLAWHGDNLVVTDNIDVGGLRTSRHEPPLTWMRDIEHHAWIEYAELLIVQAWRTEVEGDLLGFLFGSVRPDHRQLIMRELTVPLAQLVDDLSLDIISQCDESPVPYVLSQTLSPYLHWSACLEGQEGDNNQPSQVKYLNPRRIIDISFFQPHTTSKDEVLALEEEEEEDDEEKEQEEDDEEEEEETPEEGSYSEHSEEEQSEKEEEEDQEQEESERENSGEEANCTEVQKEDPKATARRREEIAAGKQPLEYASGTDLPISDGPTKDPEPPKPEDGDLATKTSSALARWRRNRSPSPSTSTRPVVRTCTDAGHRASSPVLIPPSP</sequence>
<dbReference type="AlphaFoldDB" id="A0A388L643"/>
<feature type="compositionally biased region" description="Acidic residues" evidence="1">
    <location>
        <begin position="315"/>
        <end position="334"/>
    </location>
</feature>
<dbReference type="Proteomes" id="UP000265515">
    <property type="component" value="Unassembled WGS sequence"/>
</dbReference>
<comment type="caution">
    <text evidence="2">The sequence shown here is derived from an EMBL/GenBank/DDBJ whole genome shotgun (WGS) entry which is preliminary data.</text>
</comment>